<dbReference type="RefSeq" id="WP_145171147.1">
    <property type="nucleotide sequence ID" value="NZ_CP036525.1"/>
</dbReference>
<evidence type="ECO:0000313" key="3">
    <source>
        <dbReference type="Proteomes" id="UP000318538"/>
    </source>
</evidence>
<dbReference type="Proteomes" id="UP000318538">
    <property type="component" value="Chromosome"/>
</dbReference>
<feature type="region of interest" description="Disordered" evidence="1">
    <location>
        <begin position="145"/>
        <end position="166"/>
    </location>
</feature>
<accession>A0A517NDH3</accession>
<keyword evidence="3" id="KW-1185">Reference proteome</keyword>
<protein>
    <submittedName>
        <fullName evidence="2">Uncharacterized protein</fullName>
    </submittedName>
</protein>
<sequence length="166" mass="18463">MQKFIDRRGRVWIVDIDNTTLRRVKALTDVRLLDAIDGDLVTRLSSDPLLLGDVLFAICKPQADQQDVDDDAFAEGLAGDSIDEACKALVDALVAYFPESRRRLLRKAADKQKMIETRGLEAIEKRLDDPNLVDRIVEDLERKLAVPTSSDSLSDSPASSESTPDH</sequence>
<organism evidence="2 3">
    <name type="scientific">Rubripirellula lacrimiformis</name>
    <dbReference type="NCBI Taxonomy" id="1930273"/>
    <lineage>
        <taxon>Bacteria</taxon>
        <taxon>Pseudomonadati</taxon>
        <taxon>Planctomycetota</taxon>
        <taxon>Planctomycetia</taxon>
        <taxon>Pirellulales</taxon>
        <taxon>Pirellulaceae</taxon>
        <taxon>Rubripirellula</taxon>
    </lineage>
</organism>
<gene>
    <name evidence="2" type="ORF">K227x_35820</name>
</gene>
<dbReference type="KEGG" id="rlc:K227x_35820"/>
<dbReference type="AlphaFoldDB" id="A0A517NDH3"/>
<evidence type="ECO:0000313" key="2">
    <source>
        <dbReference type="EMBL" id="QDT05183.1"/>
    </source>
</evidence>
<dbReference type="OrthoDB" id="284616at2"/>
<reference evidence="2 3" key="1">
    <citation type="submission" date="2019-02" db="EMBL/GenBank/DDBJ databases">
        <title>Deep-cultivation of Planctomycetes and their phenomic and genomic characterization uncovers novel biology.</title>
        <authorList>
            <person name="Wiegand S."/>
            <person name="Jogler M."/>
            <person name="Boedeker C."/>
            <person name="Pinto D."/>
            <person name="Vollmers J."/>
            <person name="Rivas-Marin E."/>
            <person name="Kohn T."/>
            <person name="Peeters S.H."/>
            <person name="Heuer A."/>
            <person name="Rast P."/>
            <person name="Oberbeckmann S."/>
            <person name="Bunk B."/>
            <person name="Jeske O."/>
            <person name="Meyerdierks A."/>
            <person name="Storesund J.E."/>
            <person name="Kallscheuer N."/>
            <person name="Luecker S."/>
            <person name="Lage O.M."/>
            <person name="Pohl T."/>
            <person name="Merkel B.J."/>
            <person name="Hornburger P."/>
            <person name="Mueller R.-W."/>
            <person name="Bruemmer F."/>
            <person name="Labrenz M."/>
            <person name="Spormann A.M."/>
            <person name="Op den Camp H."/>
            <person name="Overmann J."/>
            <person name="Amann R."/>
            <person name="Jetten M.S.M."/>
            <person name="Mascher T."/>
            <person name="Medema M.H."/>
            <person name="Devos D.P."/>
            <person name="Kaster A.-K."/>
            <person name="Ovreas L."/>
            <person name="Rohde M."/>
            <person name="Galperin M.Y."/>
            <person name="Jogler C."/>
        </authorList>
    </citation>
    <scope>NUCLEOTIDE SEQUENCE [LARGE SCALE GENOMIC DNA]</scope>
    <source>
        <strain evidence="2 3">K22_7</strain>
    </source>
</reference>
<proteinExistence type="predicted"/>
<dbReference type="EMBL" id="CP036525">
    <property type="protein sequence ID" value="QDT05183.1"/>
    <property type="molecule type" value="Genomic_DNA"/>
</dbReference>
<evidence type="ECO:0000256" key="1">
    <source>
        <dbReference type="SAM" id="MobiDB-lite"/>
    </source>
</evidence>
<feature type="compositionally biased region" description="Low complexity" evidence="1">
    <location>
        <begin position="147"/>
        <end position="166"/>
    </location>
</feature>
<name>A0A517NDH3_9BACT</name>